<gene>
    <name evidence="1" type="ORF">LTR25_009847</name>
</gene>
<keyword evidence="2" id="KW-1185">Reference proteome</keyword>
<dbReference type="InterPro" id="IPR010856">
    <property type="entry name" value="Gig2-like"/>
</dbReference>
<dbReference type="Proteomes" id="UP001345827">
    <property type="component" value="Unassembled WGS sequence"/>
</dbReference>
<dbReference type="EMBL" id="JAXLQG010000023">
    <property type="protein sequence ID" value="KAK5529110.1"/>
    <property type="molecule type" value="Genomic_DNA"/>
</dbReference>
<dbReference type="InterPro" id="IPR027443">
    <property type="entry name" value="IPNS-like_sf"/>
</dbReference>
<dbReference type="SUPFAM" id="SSF51197">
    <property type="entry name" value="Clavaminate synthase-like"/>
    <property type="match status" value="1"/>
</dbReference>
<comment type="caution">
    <text evidence="1">The sequence shown here is derived from an EMBL/GenBank/DDBJ whole genome shotgun (WGS) entry which is preliminary data.</text>
</comment>
<evidence type="ECO:0000313" key="1">
    <source>
        <dbReference type="EMBL" id="KAK5529110.1"/>
    </source>
</evidence>
<reference evidence="1 2" key="1">
    <citation type="submission" date="2023-06" db="EMBL/GenBank/DDBJ databases">
        <title>Black Yeasts Isolated from many extreme environments.</title>
        <authorList>
            <person name="Coleine C."/>
            <person name="Stajich J.E."/>
            <person name="Selbmann L."/>
        </authorList>
    </citation>
    <scope>NUCLEOTIDE SEQUENCE [LARGE SCALE GENOMIC DNA]</scope>
    <source>
        <strain evidence="1 2">CCFEE 5887</strain>
    </source>
</reference>
<evidence type="ECO:0008006" key="3">
    <source>
        <dbReference type="Google" id="ProtNLM"/>
    </source>
</evidence>
<sequence>MPGIVQGEWPPWREFGLDQPKASAPTTDVDHALAKQQIIQEYGQEALQQSWLKTCAQLEKIKEECARGDTHPIPTITMDDIESDRVSPQQIVEMKRAGCFVVRNVVDPDGTTALFQELKEYTTRNKGRFHAWPAESPSMYNLYNTPTQNALRTNPRQIRLMRWINELWHWSSSNGETSAEPLLYADGLRVRPAGSPFLGLGPHIDAGSLCRWADPSYRAAYRPSSQAGQKTMMHTIWKPDKTPIRLFSRAWHTLREGTILLYPNVSTVIAYVLLRPFFRAPEDRSLIMDPKAWKFDAEGTWFPGTFKPESQYLSDSSHPHLHLRDCLLHVPELQPGDTVWWHTDTCHAVDAEHRGHGDASVAYIAATPTTKKNSIYMRDQYKSMVTGQPPMDYLAGGVDESPLEGFQGFAANPEVFKRMMGVA</sequence>
<dbReference type="Gene3D" id="2.60.120.330">
    <property type="entry name" value="B-lactam Antibiotic, Isopenicillin N Synthase, Chain"/>
    <property type="match status" value="2"/>
</dbReference>
<evidence type="ECO:0000313" key="2">
    <source>
        <dbReference type="Proteomes" id="UP001345827"/>
    </source>
</evidence>
<organism evidence="1 2">
    <name type="scientific">Vermiconidia calcicola</name>
    <dbReference type="NCBI Taxonomy" id="1690605"/>
    <lineage>
        <taxon>Eukaryota</taxon>
        <taxon>Fungi</taxon>
        <taxon>Dikarya</taxon>
        <taxon>Ascomycota</taxon>
        <taxon>Pezizomycotina</taxon>
        <taxon>Dothideomycetes</taxon>
        <taxon>Dothideomycetidae</taxon>
        <taxon>Mycosphaerellales</taxon>
        <taxon>Extremaceae</taxon>
        <taxon>Vermiconidia</taxon>
    </lineage>
</organism>
<dbReference type="PANTHER" id="PTHR30613">
    <property type="entry name" value="UNCHARACTERIZED PROTEIN YBIU-RELATED"/>
    <property type="match status" value="1"/>
</dbReference>
<proteinExistence type="predicted"/>
<accession>A0AAV9PWF7</accession>
<dbReference type="Pfam" id="PF07350">
    <property type="entry name" value="Gig2-like"/>
    <property type="match status" value="2"/>
</dbReference>
<dbReference type="PANTHER" id="PTHR30613:SF1">
    <property type="entry name" value="DUF1479 DOMAIN PROTEIN (AFU_ORTHOLOGUE AFUA_5G09280)"/>
    <property type="match status" value="1"/>
</dbReference>
<name>A0AAV9PWF7_9PEZI</name>
<protein>
    <recommendedName>
        <fullName evidence="3">DUF1479-domain-containing protein</fullName>
    </recommendedName>
</protein>
<dbReference type="AlphaFoldDB" id="A0AAV9PWF7"/>